<dbReference type="Gene3D" id="1.10.3080.10">
    <property type="entry name" value="Clc chloride channel"/>
    <property type="match status" value="1"/>
</dbReference>
<evidence type="ECO:0000259" key="12">
    <source>
        <dbReference type="PROSITE" id="PS51371"/>
    </source>
</evidence>
<keyword evidence="9" id="KW-0407">Ion channel</keyword>
<organism evidence="13 14">
    <name type="scientific">Kolteria novifilia</name>
    <dbReference type="NCBI Taxonomy" id="2527975"/>
    <lineage>
        <taxon>Bacteria</taxon>
        <taxon>Pseudomonadati</taxon>
        <taxon>Planctomycetota</taxon>
        <taxon>Planctomycetia</taxon>
        <taxon>Kolteriales</taxon>
        <taxon>Kolteriaceae</taxon>
        <taxon>Kolteria</taxon>
    </lineage>
</organism>
<dbReference type="SUPFAM" id="SSF81340">
    <property type="entry name" value="Clc chloride channel"/>
    <property type="match status" value="1"/>
</dbReference>
<feature type="transmembrane region" description="Helical" evidence="11">
    <location>
        <begin position="416"/>
        <end position="435"/>
    </location>
</feature>
<dbReference type="InterPro" id="IPR014743">
    <property type="entry name" value="Cl-channel_core"/>
</dbReference>
<dbReference type="PROSITE" id="PS51371">
    <property type="entry name" value="CBS"/>
    <property type="match status" value="2"/>
</dbReference>
<feature type="transmembrane region" description="Helical" evidence="11">
    <location>
        <begin position="222"/>
        <end position="242"/>
    </location>
</feature>
<evidence type="ECO:0000256" key="5">
    <source>
        <dbReference type="ARBA" id="ARBA00023065"/>
    </source>
</evidence>
<dbReference type="Proteomes" id="UP000317093">
    <property type="component" value="Chromosome"/>
</dbReference>
<dbReference type="EMBL" id="CP036279">
    <property type="protein sequence ID" value="QDU63529.1"/>
    <property type="molecule type" value="Genomic_DNA"/>
</dbReference>
<keyword evidence="3 11" id="KW-0812">Transmembrane</keyword>
<evidence type="ECO:0000313" key="14">
    <source>
        <dbReference type="Proteomes" id="UP000317093"/>
    </source>
</evidence>
<dbReference type="PANTHER" id="PTHR43427">
    <property type="entry name" value="CHLORIDE CHANNEL PROTEIN CLC-E"/>
    <property type="match status" value="1"/>
</dbReference>
<keyword evidence="10" id="KW-0129">CBS domain</keyword>
<feature type="transmembrane region" description="Helical" evidence="11">
    <location>
        <begin position="447"/>
        <end position="465"/>
    </location>
</feature>
<comment type="subcellular location">
    <subcellularLocation>
        <location evidence="1">Membrane</location>
        <topology evidence="1">Multi-pass membrane protein</topology>
    </subcellularLocation>
</comment>
<dbReference type="FunFam" id="1.10.3080.10:FF:000018">
    <property type="entry name" value="Chloride transporter, ClC family"/>
    <property type="match status" value="1"/>
</dbReference>
<dbReference type="PRINTS" id="PR00762">
    <property type="entry name" value="CLCHANNEL"/>
</dbReference>
<evidence type="ECO:0000256" key="8">
    <source>
        <dbReference type="ARBA" id="ARBA00023214"/>
    </source>
</evidence>
<dbReference type="InterPro" id="IPR001807">
    <property type="entry name" value="ClC"/>
</dbReference>
<evidence type="ECO:0000256" key="2">
    <source>
        <dbReference type="ARBA" id="ARBA00022448"/>
    </source>
</evidence>
<keyword evidence="14" id="KW-1185">Reference proteome</keyword>
<keyword evidence="5" id="KW-0406">Ion transport</keyword>
<feature type="domain" description="CBS" evidence="12">
    <location>
        <begin position="570"/>
        <end position="630"/>
    </location>
</feature>
<keyword evidence="7" id="KW-0869">Chloride channel</keyword>
<dbReference type="Pfam" id="PF00571">
    <property type="entry name" value="CBS"/>
    <property type="match status" value="1"/>
</dbReference>
<dbReference type="CDD" id="cd02205">
    <property type="entry name" value="CBS_pair_SF"/>
    <property type="match status" value="1"/>
</dbReference>
<feature type="transmembrane region" description="Helical" evidence="11">
    <location>
        <begin position="355"/>
        <end position="372"/>
    </location>
</feature>
<feature type="transmembrane region" description="Helical" evidence="11">
    <location>
        <begin position="303"/>
        <end position="323"/>
    </location>
</feature>
<dbReference type="SUPFAM" id="SSF54631">
    <property type="entry name" value="CBS-domain pair"/>
    <property type="match status" value="1"/>
</dbReference>
<dbReference type="GO" id="GO:0034707">
    <property type="term" value="C:chloride channel complex"/>
    <property type="evidence" value="ECO:0007669"/>
    <property type="project" value="UniProtKB-KW"/>
</dbReference>
<feature type="transmembrane region" description="Helical" evidence="11">
    <location>
        <begin position="384"/>
        <end position="404"/>
    </location>
</feature>
<evidence type="ECO:0000256" key="10">
    <source>
        <dbReference type="PROSITE-ProRule" id="PRU00703"/>
    </source>
</evidence>
<evidence type="ECO:0000256" key="9">
    <source>
        <dbReference type="ARBA" id="ARBA00023303"/>
    </source>
</evidence>
<feature type="transmembrane region" description="Helical" evidence="11">
    <location>
        <begin position="33"/>
        <end position="51"/>
    </location>
</feature>
<feature type="transmembrane region" description="Helical" evidence="11">
    <location>
        <begin position="186"/>
        <end position="210"/>
    </location>
</feature>
<dbReference type="AlphaFoldDB" id="A0A518B976"/>
<keyword evidence="4 11" id="KW-1133">Transmembrane helix</keyword>
<dbReference type="PANTHER" id="PTHR43427:SF6">
    <property type="entry name" value="CHLORIDE CHANNEL PROTEIN CLC-E"/>
    <property type="match status" value="1"/>
</dbReference>
<dbReference type="InterPro" id="IPR000644">
    <property type="entry name" value="CBS_dom"/>
</dbReference>
<dbReference type="RefSeq" id="WP_145261059.1">
    <property type="nucleotide sequence ID" value="NZ_CP036279.1"/>
</dbReference>
<protein>
    <submittedName>
        <fullName evidence="13">H(+)/Cl(-) exchange transporter ClcA</fullName>
    </submittedName>
</protein>
<evidence type="ECO:0000313" key="13">
    <source>
        <dbReference type="EMBL" id="QDU63529.1"/>
    </source>
</evidence>
<keyword evidence="8" id="KW-0868">Chloride</keyword>
<dbReference type="CDD" id="cd00400">
    <property type="entry name" value="Voltage_gated_ClC"/>
    <property type="match status" value="1"/>
</dbReference>
<dbReference type="InterPro" id="IPR050368">
    <property type="entry name" value="ClC-type_chloride_channel"/>
</dbReference>
<evidence type="ECO:0000256" key="4">
    <source>
        <dbReference type="ARBA" id="ARBA00022989"/>
    </source>
</evidence>
<dbReference type="GO" id="GO:0005254">
    <property type="term" value="F:chloride channel activity"/>
    <property type="evidence" value="ECO:0007669"/>
    <property type="project" value="UniProtKB-KW"/>
</dbReference>
<keyword evidence="6 11" id="KW-0472">Membrane</keyword>
<dbReference type="SMART" id="SM00116">
    <property type="entry name" value="CBS"/>
    <property type="match status" value="2"/>
</dbReference>
<proteinExistence type="predicted"/>
<evidence type="ECO:0000256" key="3">
    <source>
        <dbReference type="ARBA" id="ARBA00022692"/>
    </source>
</evidence>
<feature type="domain" description="CBS" evidence="12">
    <location>
        <begin position="503"/>
        <end position="563"/>
    </location>
</feature>
<feature type="transmembrane region" description="Helical" evidence="11">
    <location>
        <begin position="262"/>
        <end position="282"/>
    </location>
</feature>
<evidence type="ECO:0000256" key="7">
    <source>
        <dbReference type="ARBA" id="ARBA00023173"/>
    </source>
</evidence>
<keyword evidence="2" id="KW-0813">Transport</keyword>
<dbReference type="InterPro" id="IPR046342">
    <property type="entry name" value="CBS_dom_sf"/>
</dbReference>
<sequence length="638" mass="68892">MSSELSNNNNSRSNWTAYLWEASSGKLGITLKLLYLAGLIGVVAGLGAVVFEIMSQTVKHFVLDFLVGYHPSKPGGETELFRHGSNVLHPWLLILLPVAGGFLSGLLVYLFAPEAAGHGTDAAIEAYHRKDGYIRPQVPIVKLFASVITMGTGGSGGREGPIAQIGAGFGSLFARTLHLTRKECRVLMIAGMGAGIGAIFRAPLAGALFAAEVLYRDPEFEAEVIVPAGVGSTIAYAVFGYFFGLRPLFDPPDVGFFDPLELLPYLALAVFMTLLATFYVRFFYMVHDAFTKHKMHPLAKPMVGAFITGVIGLGIYTLAVNFIPEHALESLSVMSYGYGILQDFLVEENFRDQEAYTLAALFLTVAIGKVLTTSFTIGSGGSGGVFGPAMVIGGCAGGAFGILMNRWFPGLVTEPASYMVVGMAGFFTAAAKTPFSTLIMVSEVTGNYGLLPPALLVCLVAYLLSPEDLSLYAAQVTSHLRSPAHRGEYVKTVLANVTVDRFLKPDQKPLTIRLHSPLSSVVHELDGSHSLVLPVVNEDDVFLGMVCLEEVHLALHSLASQQMILAADLMRTDVIPLYPGDTLYRAMELFGRNELRALPIVKSDRGVERVVGIVRRSDVQTEYLKHVHGERRGDESHG</sequence>
<dbReference type="KEGG" id="knv:Pan216_44090"/>
<evidence type="ECO:0000256" key="1">
    <source>
        <dbReference type="ARBA" id="ARBA00004141"/>
    </source>
</evidence>
<feature type="transmembrane region" description="Helical" evidence="11">
    <location>
        <begin position="91"/>
        <end position="112"/>
    </location>
</feature>
<reference evidence="13 14" key="1">
    <citation type="submission" date="2019-02" db="EMBL/GenBank/DDBJ databases">
        <title>Deep-cultivation of Planctomycetes and their phenomic and genomic characterization uncovers novel biology.</title>
        <authorList>
            <person name="Wiegand S."/>
            <person name="Jogler M."/>
            <person name="Boedeker C."/>
            <person name="Pinto D."/>
            <person name="Vollmers J."/>
            <person name="Rivas-Marin E."/>
            <person name="Kohn T."/>
            <person name="Peeters S.H."/>
            <person name="Heuer A."/>
            <person name="Rast P."/>
            <person name="Oberbeckmann S."/>
            <person name="Bunk B."/>
            <person name="Jeske O."/>
            <person name="Meyerdierks A."/>
            <person name="Storesund J.E."/>
            <person name="Kallscheuer N."/>
            <person name="Luecker S."/>
            <person name="Lage O.M."/>
            <person name="Pohl T."/>
            <person name="Merkel B.J."/>
            <person name="Hornburger P."/>
            <person name="Mueller R.-W."/>
            <person name="Bruemmer F."/>
            <person name="Labrenz M."/>
            <person name="Spormann A.M."/>
            <person name="Op den Camp H."/>
            <person name="Overmann J."/>
            <person name="Amann R."/>
            <person name="Jetten M.S.M."/>
            <person name="Mascher T."/>
            <person name="Medema M.H."/>
            <person name="Devos D.P."/>
            <person name="Kaster A.-K."/>
            <person name="Ovreas L."/>
            <person name="Rohde M."/>
            <person name="Galperin M.Y."/>
            <person name="Jogler C."/>
        </authorList>
    </citation>
    <scope>NUCLEOTIDE SEQUENCE [LARGE SCALE GENOMIC DNA]</scope>
    <source>
        <strain evidence="13 14">Pan216</strain>
    </source>
</reference>
<evidence type="ECO:0000256" key="11">
    <source>
        <dbReference type="SAM" id="Phobius"/>
    </source>
</evidence>
<name>A0A518B976_9BACT</name>
<accession>A0A518B976</accession>
<dbReference type="OrthoDB" id="9812438at2"/>
<dbReference type="Gene3D" id="3.10.580.10">
    <property type="entry name" value="CBS-domain"/>
    <property type="match status" value="1"/>
</dbReference>
<gene>
    <name evidence="13" type="primary">clcA_2</name>
    <name evidence="13" type="ORF">Pan216_44090</name>
</gene>
<evidence type="ECO:0000256" key="6">
    <source>
        <dbReference type="ARBA" id="ARBA00023136"/>
    </source>
</evidence>
<dbReference type="Pfam" id="PF00654">
    <property type="entry name" value="Voltage_CLC"/>
    <property type="match status" value="1"/>
</dbReference>